<dbReference type="AlphaFoldDB" id="A0AAN6RH00"/>
<dbReference type="EMBL" id="WVTA01000010">
    <property type="protein sequence ID" value="KAK3203738.1"/>
    <property type="molecule type" value="Genomic_DNA"/>
</dbReference>
<name>A0AAN6RH00_9PLEO</name>
<dbReference type="Proteomes" id="UP001280581">
    <property type="component" value="Unassembled WGS sequence"/>
</dbReference>
<feature type="compositionally biased region" description="Low complexity" evidence="1">
    <location>
        <begin position="116"/>
        <end position="129"/>
    </location>
</feature>
<evidence type="ECO:0000256" key="1">
    <source>
        <dbReference type="SAM" id="MobiDB-lite"/>
    </source>
</evidence>
<sequence length="186" mass="18003">MMFKSCVFAALAAAVCAQIPTNVSPEQQSALLALATALPASILAEAATNAAGFASEIQSSIAAGKTPEWYQALPTDVKSALASIYPVQTSAQTTPTETAAPTSSASATEVETTTTVVTSAPQASAPSGTGASGIGGNGTAITSVNTPTLSGSSPQPTEHTGAASISSAAIGAGIAGAMAFIGMLAL</sequence>
<gene>
    <name evidence="3" type="ORF">GRF29_106g487773</name>
</gene>
<evidence type="ECO:0000313" key="3">
    <source>
        <dbReference type="EMBL" id="KAK3203738.1"/>
    </source>
</evidence>
<accession>A0AAN6RH00</accession>
<evidence type="ECO:0000256" key="2">
    <source>
        <dbReference type="SAM" id="SignalP"/>
    </source>
</evidence>
<comment type="caution">
    <text evidence="3">The sequence shown here is derived from an EMBL/GenBank/DDBJ whole genome shotgun (WGS) entry which is preliminary data.</text>
</comment>
<feature type="chain" id="PRO_5043008498" evidence="2">
    <location>
        <begin position="18"/>
        <end position="186"/>
    </location>
</feature>
<feature type="compositionally biased region" description="Polar residues" evidence="1">
    <location>
        <begin position="144"/>
        <end position="158"/>
    </location>
</feature>
<protein>
    <submittedName>
        <fullName evidence="3">Uncharacterized protein</fullName>
    </submittedName>
</protein>
<keyword evidence="4" id="KW-1185">Reference proteome</keyword>
<reference evidence="3 4" key="1">
    <citation type="submission" date="2021-02" db="EMBL/GenBank/DDBJ databases">
        <title>Genome assembly of Pseudopithomyces chartarum.</title>
        <authorList>
            <person name="Jauregui R."/>
            <person name="Singh J."/>
            <person name="Voisey C."/>
        </authorList>
    </citation>
    <scope>NUCLEOTIDE SEQUENCE [LARGE SCALE GENOMIC DNA]</scope>
    <source>
        <strain evidence="3 4">AGR01</strain>
    </source>
</reference>
<organism evidence="3 4">
    <name type="scientific">Pseudopithomyces chartarum</name>
    <dbReference type="NCBI Taxonomy" id="1892770"/>
    <lineage>
        <taxon>Eukaryota</taxon>
        <taxon>Fungi</taxon>
        <taxon>Dikarya</taxon>
        <taxon>Ascomycota</taxon>
        <taxon>Pezizomycotina</taxon>
        <taxon>Dothideomycetes</taxon>
        <taxon>Pleosporomycetidae</taxon>
        <taxon>Pleosporales</taxon>
        <taxon>Massarineae</taxon>
        <taxon>Didymosphaeriaceae</taxon>
        <taxon>Pseudopithomyces</taxon>
    </lineage>
</organism>
<feature type="signal peptide" evidence="2">
    <location>
        <begin position="1"/>
        <end position="17"/>
    </location>
</feature>
<evidence type="ECO:0000313" key="4">
    <source>
        <dbReference type="Proteomes" id="UP001280581"/>
    </source>
</evidence>
<keyword evidence="2" id="KW-0732">Signal</keyword>
<feature type="region of interest" description="Disordered" evidence="1">
    <location>
        <begin position="116"/>
        <end position="161"/>
    </location>
</feature>
<proteinExistence type="predicted"/>